<reference evidence="2 3" key="1">
    <citation type="submission" date="2020-08" db="EMBL/GenBank/DDBJ databases">
        <title>Genomic Encyclopedia of Type Strains, Phase IV (KMG-IV): sequencing the most valuable type-strain genomes for metagenomic binning, comparative biology and taxonomic classification.</title>
        <authorList>
            <person name="Goeker M."/>
        </authorList>
    </citation>
    <scope>NUCLEOTIDE SEQUENCE [LARGE SCALE GENOMIC DNA]</scope>
    <source>
        <strain evidence="2 3">DSM 26723</strain>
    </source>
</reference>
<evidence type="ECO:0000313" key="2">
    <source>
        <dbReference type="EMBL" id="MBB6093687.1"/>
    </source>
</evidence>
<protein>
    <recommendedName>
        <fullName evidence="4">DUF3667 domain-containing protein</fullName>
    </recommendedName>
</protein>
<dbReference type="AlphaFoldDB" id="A0A841HKV6"/>
<evidence type="ECO:0000313" key="3">
    <source>
        <dbReference type="Proteomes" id="UP000588068"/>
    </source>
</evidence>
<feature type="transmembrane region" description="Helical" evidence="1">
    <location>
        <begin position="293"/>
        <end position="312"/>
    </location>
</feature>
<evidence type="ECO:0008006" key="4">
    <source>
        <dbReference type="Google" id="ProtNLM"/>
    </source>
</evidence>
<proteinExistence type="predicted"/>
<comment type="caution">
    <text evidence="2">The sequence shown here is derived from an EMBL/GenBank/DDBJ whole genome shotgun (WGS) entry which is preliminary data.</text>
</comment>
<dbReference type="EMBL" id="JACHHZ010000003">
    <property type="protein sequence ID" value="MBB6093687.1"/>
    <property type="molecule type" value="Genomic_DNA"/>
</dbReference>
<feature type="transmembrane region" description="Helical" evidence="1">
    <location>
        <begin position="109"/>
        <end position="129"/>
    </location>
</feature>
<dbReference type="Pfam" id="PF12412">
    <property type="entry name" value="DUF3667"/>
    <property type="match status" value="1"/>
</dbReference>
<feature type="transmembrane region" description="Helical" evidence="1">
    <location>
        <begin position="349"/>
        <end position="376"/>
    </location>
</feature>
<keyword evidence="1" id="KW-1133">Transmembrane helix</keyword>
<dbReference type="Proteomes" id="UP000588068">
    <property type="component" value="Unassembled WGS sequence"/>
</dbReference>
<evidence type="ECO:0000256" key="1">
    <source>
        <dbReference type="SAM" id="Phobius"/>
    </source>
</evidence>
<dbReference type="InterPro" id="IPR022134">
    <property type="entry name" value="DUF3667"/>
</dbReference>
<gene>
    <name evidence="2" type="ORF">HNQ60_002568</name>
</gene>
<keyword evidence="1" id="KW-0812">Transmembrane</keyword>
<keyword evidence="1" id="KW-0472">Membrane</keyword>
<sequence length="377" mass="41800">MGAEGEAAGDVLTGAVIGGTVEGATNAAGKQAHAGASGACLNCGATVTGAYCSNCGQRAHLHRSLLSIGHDILHGVFHFEGKVWHTLPELFFRPGRLTRRYIDGERAKFVSPMALYLFTVFLMFAVFSFTSTNFNTGEVTNANVVTSNFKEGNQSVIEESRKQIEQLRRQLAEPNLSDDQRKDLQDEITGMEASIRVMESLSAGNFKGLADFADEQKRKSSAENTKVDFGVPAFDQRMTQALRDINENPRFLIYKLKTAGYKYSWALIPLSLPFMWILFFWRRNVHMYDHAIFVTYSLTFMMMLLILVSIVATFGLPAAIWGSAIAFIPPIHMYKQLRGAYGLSRFGAFVRLFLLLIATCIVLTFFSVLLVLIGVAS</sequence>
<organism evidence="2 3">
    <name type="scientific">Povalibacter uvarum</name>
    <dbReference type="NCBI Taxonomy" id="732238"/>
    <lineage>
        <taxon>Bacteria</taxon>
        <taxon>Pseudomonadati</taxon>
        <taxon>Pseudomonadota</taxon>
        <taxon>Gammaproteobacteria</taxon>
        <taxon>Steroidobacterales</taxon>
        <taxon>Steroidobacteraceae</taxon>
        <taxon>Povalibacter</taxon>
    </lineage>
</organism>
<accession>A0A841HKV6</accession>
<feature type="transmembrane region" description="Helical" evidence="1">
    <location>
        <begin position="263"/>
        <end position="281"/>
    </location>
</feature>
<name>A0A841HKV6_9GAMM</name>
<dbReference type="RefSeq" id="WP_184332321.1">
    <property type="nucleotide sequence ID" value="NZ_JACHHZ010000003.1"/>
</dbReference>
<keyword evidence="3" id="KW-1185">Reference proteome</keyword>